<dbReference type="PANTHER" id="PTHR12526:SF510">
    <property type="entry name" value="D-INOSITOL 3-PHOSPHATE GLYCOSYLTRANSFERASE"/>
    <property type="match status" value="1"/>
</dbReference>
<reference evidence="5 6" key="1">
    <citation type="submission" date="2013-08" db="EMBL/GenBank/DDBJ databases">
        <title>The genome sequence of Skermanella stibiiresistens.</title>
        <authorList>
            <person name="Zhu W."/>
            <person name="Wang G."/>
        </authorList>
    </citation>
    <scope>NUCLEOTIDE SEQUENCE [LARGE SCALE GENOMIC DNA]</scope>
    <source>
        <strain evidence="5 6">SB22</strain>
    </source>
</reference>
<dbReference type="GO" id="GO:0016757">
    <property type="term" value="F:glycosyltransferase activity"/>
    <property type="evidence" value="ECO:0007669"/>
    <property type="project" value="UniProtKB-KW"/>
</dbReference>
<keyword evidence="2" id="KW-0808">Transferase</keyword>
<dbReference type="EMBL" id="AVFL01000031">
    <property type="protein sequence ID" value="EWY37088.1"/>
    <property type="molecule type" value="Genomic_DNA"/>
</dbReference>
<evidence type="ECO:0008006" key="7">
    <source>
        <dbReference type="Google" id="ProtNLM"/>
    </source>
</evidence>
<dbReference type="RefSeq" id="WP_037459530.1">
    <property type="nucleotide sequence ID" value="NZ_AVFL01000031.1"/>
</dbReference>
<evidence type="ECO:0000256" key="2">
    <source>
        <dbReference type="ARBA" id="ARBA00022679"/>
    </source>
</evidence>
<comment type="caution">
    <text evidence="5">The sequence shown here is derived from an EMBL/GenBank/DDBJ whole genome shotgun (WGS) entry which is preliminary data.</text>
</comment>
<feature type="domain" description="Glycosyltransferase subfamily 4-like N-terminal" evidence="4">
    <location>
        <begin position="16"/>
        <end position="169"/>
    </location>
</feature>
<dbReference type="Pfam" id="PF13439">
    <property type="entry name" value="Glyco_transf_4"/>
    <property type="match status" value="1"/>
</dbReference>
<dbReference type="AlphaFoldDB" id="W9H020"/>
<feature type="domain" description="Glycosyl transferase family 1" evidence="3">
    <location>
        <begin position="190"/>
        <end position="327"/>
    </location>
</feature>
<accession>W9H020</accession>
<dbReference type="OrthoDB" id="9807414at2"/>
<organism evidence="5 6">
    <name type="scientific">Skermanella stibiiresistens SB22</name>
    <dbReference type="NCBI Taxonomy" id="1385369"/>
    <lineage>
        <taxon>Bacteria</taxon>
        <taxon>Pseudomonadati</taxon>
        <taxon>Pseudomonadota</taxon>
        <taxon>Alphaproteobacteria</taxon>
        <taxon>Rhodospirillales</taxon>
        <taxon>Azospirillaceae</taxon>
        <taxon>Skermanella</taxon>
    </lineage>
</organism>
<evidence type="ECO:0000313" key="5">
    <source>
        <dbReference type="EMBL" id="EWY37088.1"/>
    </source>
</evidence>
<sequence>MTLLFASGTPHLPQVFGGLEINTHEMALELNQRGHRTAILSKLSLCDGFGVIRLVANHIRRAEISTDMGLGYQVYRSRRPWSQLSGLPMPRLVVVQNGNMVEIGKAFARRGVPVIAYFHGLEFELGRNRWMGEGKDLPFRAYIANSRFTAARFKERFGIDAHVIPPVFRPERYRAAGQRRCVTFINPVAEKGLELALALAASCPEIPFRFIKGWPLGPKDLLNLRRRLSRLPNVELAERSSDMLPVYGSTSILLAPSQWQAETWGRVASEAQFSGIPVLASNRGGLPEAVGPGGTILDAEAAPEVWAAELRRLWHDKDYHAAKSEAALAHSRRPEIDIDRQIESFLTIVDTVA</sequence>
<dbReference type="Pfam" id="PF00534">
    <property type="entry name" value="Glycos_transf_1"/>
    <property type="match status" value="1"/>
</dbReference>
<gene>
    <name evidence="5" type="ORF">N825_21825</name>
</gene>
<dbReference type="PANTHER" id="PTHR12526">
    <property type="entry name" value="GLYCOSYLTRANSFERASE"/>
    <property type="match status" value="1"/>
</dbReference>
<evidence type="ECO:0000313" key="6">
    <source>
        <dbReference type="Proteomes" id="UP000019486"/>
    </source>
</evidence>
<dbReference type="InterPro" id="IPR028098">
    <property type="entry name" value="Glyco_trans_4-like_N"/>
</dbReference>
<keyword evidence="1" id="KW-0328">Glycosyltransferase</keyword>
<protein>
    <recommendedName>
        <fullName evidence="7">Glycosyl transferase family 1</fullName>
    </recommendedName>
</protein>
<evidence type="ECO:0000259" key="3">
    <source>
        <dbReference type="Pfam" id="PF00534"/>
    </source>
</evidence>
<dbReference type="STRING" id="1385369.N825_21825"/>
<evidence type="ECO:0000259" key="4">
    <source>
        <dbReference type="Pfam" id="PF13439"/>
    </source>
</evidence>
<evidence type="ECO:0000256" key="1">
    <source>
        <dbReference type="ARBA" id="ARBA00022676"/>
    </source>
</evidence>
<proteinExistence type="predicted"/>
<dbReference type="InterPro" id="IPR001296">
    <property type="entry name" value="Glyco_trans_1"/>
</dbReference>
<dbReference type="SUPFAM" id="SSF53756">
    <property type="entry name" value="UDP-Glycosyltransferase/glycogen phosphorylase"/>
    <property type="match status" value="1"/>
</dbReference>
<name>W9H020_9PROT</name>
<dbReference type="Proteomes" id="UP000019486">
    <property type="component" value="Unassembled WGS sequence"/>
</dbReference>
<dbReference type="Gene3D" id="3.40.50.2000">
    <property type="entry name" value="Glycogen Phosphorylase B"/>
    <property type="match status" value="2"/>
</dbReference>
<keyword evidence="6" id="KW-1185">Reference proteome</keyword>